<dbReference type="PANTHER" id="PTHR38482">
    <property type="entry name" value="DMT FAMILY PROTEIN"/>
    <property type="match status" value="1"/>
</dbReference>
<gene>
    <name evidence="2" type="ORF">ING2E5B_2360</name>
</gene>
<feature type="transmembrane region" description="Helical" evidence="1">
    <location>
        <begin position="7"/>
        <end position="24"/>
    </location>
</feature>
<keyword evidence="1" id="KW-0812">Transmembrane</keyword>
<proteinExistence type="predicted"/>
<evidence type="ECO:0000313" key="3">
    <source>
        <dbReference type="Proteomes" id="UP000032417"/>
    </source>
</evidence>
<dbReference type="Pfam" id="PF04342">
    <property type="entry name" value="DMT_6"/>
    <property type="match status" value="1"/>
</dbReference>
<dbReference type="InterPro" id="IPR007437">
    <property type="entry name" value="DUF486"/>
</dbReference>
<evidence type="ECO:0000313" key="2">
    <source>
        <dbReference type="EMBL" id="CEA17085.1"/>
    </source>
</evidence>
<dbReference type="AlphaFoldDB" id="A0A098C2F8"/>
<dbReference type="PIRSF" id="PIRSF021239">
    <property type="entry name" value="UCP021239"/>
    <property type="match status" value="1"/>
</dbReference>
<evidence type="ECO:0000256" key="1">
    <source>
        <dbReference type="SAM" id="Phobius"/>
    </source>
</evidence>
<reference evidence="2 3" key="1">
    <citation type="submission" date="2014-08" db="EMBL/GenBank/DDBJ databases">
        <authorList>
            <person name="Wibberg D."/>
        </authorList>
    </citation>
    <scope>NUCLEOTIDE SEQUENCE [LARGE SCALE GENOMIC DNA]</scope>
    <source>
        <strain evidence="3">ING2-E5B</strain>
    </source>
</reference>
<dbReference type="PANTHER" id="PTHR38482:SF1">
    <property type="entry name" value="DMT FAMILY PROTEIN"/>
    <property type="match status" value="1"/>
</dbReference>
<dbReference type="STRING" id="1562970.ING2E5B_2360"/>
<keyword evidence="3" id="KW-1185">Reference proteome</keyword>
<feature type="transmembrane region" description="Helical" evidence="1">
    <location>
        <begin position="102"/>
        <end position="119"/>
    </location>
</feature>
<feature type="transmembrane region" description="Helical" evidence="1">
    <location>
        <begin position="76"/>
        <end position="96"/>
    </location>
</feature>
<dbReference type="PATRIC" id="fig|1562970.3.peg.2331"/>
<name>A0A098C2F8_9BACT</name>
<keyword evidence="1" id="KW-1133">Transmembrane helix</keyword>
<feature type="transmembrane region" description="Helical" evidence="1">
    <location>
        <begin position="36"/>
        <end position="55"/>
    </location>
</feature>
<dbReference type="HOGENOM" id="CLU_133782_0_0_10"/>
<accession>A0A098C2F8</accession>
<dbReference type="Proteomes" id="UP000032417">
    <property type="component" value="Chromosome 1"/>
</dbReference>
<dbReference type="EMBL" id="LN515532">
    <property type="protein sequence ID" value="CEA17085.1"/>
    <property type="molecule type" value="Genomic_DNA"/>
</dbReference>
<sequence>MNYILTIGLLVISNIFMTLAWYGHLKLAEQSWFSKLPLIGVILVSWLIAFFEYCFQVPANRIGYEGNGGSLSLLQLKVIQEVITLVIFVLFSSFAFQTTLKMNHLIGFVFLVLAVYFIFK</sequence>
<protein>
    <recommendedName>
        <fullName evidence="4">DMT family protein</fullName>
    </recommendedName>
</protein>
<organism evidence="2 3">
    <name type="scientific">Fermentimonas caenicola</name>
    <dbReference type="NCBI Taxonomy" id="1562970"/>
    <lineage>
        <taxon>Bacteria</taxon>
        <taxon>Pseudomonadati</taxon>
        <taxon>Bacteroidota</taxon>
        <taxon>Bacteroidia</taxon>
        <taxon>Bacteroidales</taxon>
        <taxon>Dysgonomonadaceae</taxon>
        <taxon>Fermentimonas</taxon>
    </lineage>
</organism>
<dbReference type="KEGG" id="pbt:ING2E5B_2360"/>
<dbReference type="OrthoDB" id="9805206at2"/>
<evidence type="ECO:0008006" key="4">
    <source>
        <dbReference type="Google" id="ProtNLM"/>
    </source>
</evidence>
<keyword evidence="1" id="KW-0472">Membrane</keyword>